<protein>
    <submittedName>
        <fullName evidence="1">Uncharacterized protein</fullName>
    </submittedName>
</protein>
<evidence type="ECO:0000313" key="1">
    <source>
        <dbReference type="EMBL" id="MDR6553977.1"/>
    </source>
</evidence>
<comment type="caution">
    <text evidence="1">The sequence shown here is derived from an EMBL/GenBank/DDBJ whole genome shotgun (WGS) entry which is preliminary data.</text>
</comment>
<reference evidence="1 2" key="1">
    <citation type="submission" date="2023-07" db="EMBL/GenBank/DDBJ databases">
        <title>Sorghum-associated microbial communities from plants grown in Nebraska, USA.</title>
        <authorList>
            <person name="Schachtman D."/>
        </authorList>
    </citation>
    <scope>NUCLEOTIDE SEQUENCE [LARGE SCALE GENOMIC DNA]</scope>
    <source>
        <strain evidence="1 2">CC258</strain>
    </source>
</reference>
<name>A0ABU1P2K7_9BACL</name>
<sequence length="88" mass="10081">MVNQARSYVVNVKKYSSGEDVEYEVFHVQGNPLVAKKNAINKAKSFSKQYSDEDNVYLFVMIVVEGQDDLFLDQEGNEDTILIDWLNS</sequence>
<accession>A0ABU1P2K7</accession>
<organism evidence="1 2">
    <name type="scientific">Paenibacillus qinlingensis</name>
    <dbReference type="NCBI Taxonomy" id="1837343"/>
    <lineage>
        <taxon>Bacteria</taxon>
        <taxon>Bacillati</taxon>
        <taxon>Bacillota</taxon>
        <taxon>Bacilli</taxon>
        <taxon>Bacillales</taxon>
        <taxon>Paenibacillaceae</taxon>
        <taxon>Paenibacillus</taxon>
    </lineage>
</organism>
<dbReference type="EMBL" id="JAVDSB010000013">
    <property type="protein sequence ID" value="MDR6553977.1"/>
    <property type="molecule type" value="Genomic_DNA"/>
</dbReference>
<dbReference type="RefSeq" id="WP_310501429.1">
    <property type="nucleotide sequence ID" value="NZ_JAVDSB010000013.1"/>
</dbReference>
<keyword evidence="2" id="KW-1185">Reference proteome</keyword>
<dbReference type="Proteomes" id="UP001267290">
    <property type="component" value="Unassembled WGS sequence"/>
</dbReference>
<evidence type="ECO:0000313" key="2">
    <source>
        <dbReference type="Proteomes" id="UP001267290"/>
    </source>
</evidence>
<proteinExistence type="predicted"/>
<gene>
    <name evidence="1" type="ORF">J2736_005187</name>
</gene>